<dbReference type="Proteomes" id="UP000006591">
    <property type="component" value="Chromosome 4"/>
</dbReference>
<dbReference type="Gramene" id="ONIVA04G09330.1">
    <property type="protein sequence ID" value="ONIVA04G09330.1"/>
    <property type="gene ID" value="ONIVA04G09330"/>
</dbReference>
<protein>
    <submittedName>
        <fullName evidence="2">Uncharacterized protein</fullName>
    </submittedName>
</protein>
<dbReference type="AlphaFoldDB" id="A0A0E0H093"/>
<dbReference type="EnsemblPlants" id="ONIVA04G09330.1">
    <property type="protein sequence ID" value="ONIVA04G09330.1"/>
    <property type="gene ID" value="ONIVA04G09330"/>
</dbReference>
<evidence type="ECO:0000313" key="3">
    <source>
        <dbReference type="Proteomes" id="UP000006591"/>
    </source>
</evidence>
<sequence>MRTAQTIRLLTDASIKFRAMGIGPVDAAPPFPPSLKTPTPTSEGKKNKTKFLPKKLPSFFSRPPTCAAHNTDQQEAAREIGKITRTGRAPPATERKNQTKPERDSLTSKKTRFVFFLFSVANCRYQLAGQRTRKSRS</sequence>
<accession>A0A0E0H093</accession>
<keyword evidence="3" id="KW-1185">Reference proteome</keyword>
<dbReference type="HOGENOM" id="CLU_1868416_0_0_1"/>
<evidence type="ECO:0000313" key="2">
    <source>
        <dbReference type="EnsemblPlants" id="ONIVA04G09330.1"/>
    </source>
</evidence>
<evidence type="ECO:0000256" key="1">
    <source>
        <dbReference type="SAM" id="MobiDB-lite"/>
    </source>
</evidence>
<proteinExistence type="predicted"/>
<organism evidence="2">
    <name type="scientific">Oryza nivara</name>
    <name type="common">Indian wild rice</name>
    <name type="synonym">Oryza sativa f. spontanea</name>
    <dbReference type="NCBI Taxonomy" id="4536"/>
    <lineage>
        <taxon>Eukaryota</taxon>
        <taxon>Viridiplantae</taxon>
        <taxon>Streptophyta</taxon>
        <taxon>Embryophyta</taxon>
        <taxon>Tracheophyta</taxon>
        <taxon>Spermatophyta</taxon>
        <taxon>Magnoliopsida</taxon>
        <taxon>Liliopsida</taxon>
        <taxon>Poales</taxon>
        <taxon>Poaceae</taxon>
        <taxon>BOP clade</taxon>
        <taxon>Oryzoideae</taxon>
        <taxon>Oryzeae</taxon>
        <taxon>Oryzinae</taxon>
        <taxon>Oryza</taxon>
    </lineage>
</organism>
<reference evidence="2" key="1">
    <citation type="submission" date="2015-04" db="UniProtKB">
        <authorList>
            <consortium name="EnsemblPlants"/>
        </authorList>
    </citation>
    <scope>IDENTIFICATION</scope>
    <source>
        <strain evidence="2">SL10</strain>
    </source>
</reference>
<feature type="compositionally biased region" description="Basic and acidic residues" evidence="1">
    <location>
        <begin position="93"/>
        <end position="106"/>
    </location>
</feature>
<reference evidence="2" key="2">
    <citation type="submission" date="2018-04" db="EMBL/GenBank/DDBJ databases">
        <title>OnivRS2 (Oryza nivara Reference Sequence Version 2).</title>
        <authorList>
            <person name="Zhang J."/>
            <person name="Kudrna D."/>
            <person name="Lee S."/>
            <person name="Talag J."/>
            <person name="Rajasekar S."/>
            <person name="Welchert J."/>
            <person name="Hsing Y.-I."/>
            <person name="Wing R.A."/>
        </authorList>
    </citation>
    <scope>NUCLEOTIDE SEQUENCE [LARGE SCALE GENOMIC DNA]</scope>
    <source>
        <strain evidence="2">SL10</strain>
    </source>
</reference>
<feature type="region of interest" description="Disordered" evidence="1">
    <location>
        <begin position="24"/>
        <end position="106"/>
    </location>
</feature>
<name>A0A0E0H093_ORYNI</name>